<dbReference type="AlphaFoldDB" id="A0A812MXL9"/>
<protein>
    <submittedName>
        <fullName evidence="1">TBC1D13 protein</fullName>
    </submittedName>
</protein>
<accession>A0A812MXL9</accession>
<keyword evidence="2" id="KW-1185">Reference proteome</keyword>
<gene>
    <name evidence="1" type="primary">TBC1D13</name>
    <name evidence="1" type="ORF">SNEC2469_LOCUS6776</name>
</gene>
<feature type="non-terminal residue" evidence="1">
    <location>
        <position position="1"/>
    </location>
</feature>
<proteinExistence type="predicted"/>
<evidence type="ECO:0000313" key="1">
    <source>
        <dbReference type="EMBL" id="CAE7278550.1"/>
    </source>
</evidence>
<evidence type="ECO:0000313" key="2">
    <source>
        <dbReference type="Proteomes" id="UP000601435"/>
    </source>
</evidence>
<dbReference type="Proteomes" id="UP000601435">
    <property type="component" value="Unassembled WGS sequence"/>
</dbReference>
<dbReference type="EMBL" id="CAJNJA010011741">
    <property type="protein sequence ID" value="CAE7278550.1"/>
    <property type="molecule type" value="Genomic_DNA"/>
</dbReference>
<reference evidence="1" key="1">
    <citation type="submission" date="2021-02" db="EMBL/GenBank/DDBJ databases">
        <authorList>
            <person name="Dougan E. K."/>
            <person name="Rhodes N."/>
            <person name="Thang M."/>
            <person name="Chan C."/>
        </authorList>
    </citation>
    <scope>NUCLEOTIDE SEQUENCE</scope>
</reference>
<name>A0A812MXL9_9DINO</name>
<comment type="caution">
    <text evidence="1">The sequence shown here is derived from an EMBL/GenBank/DDBJ whole genome shotgun (WGS) entry which is preliminary data.</text>
</comment>
<organism evidence="1 2">
    <name type="scientific">Symbiodinium necroappetens</name>
    <dbReference type="NCBI Taxonomy" id="1628268"/>
    <lineage>
        <taxon>Eukaryota</taxon>
        <taxon>Sar</taxon>
        <taxon>Alveolata</taxon>
        <taxon>Dinophyceae</taxon>
        <taxon>Suessiales</taxon>
        <taxon>Symbiodiniaceae</taxon>
        <taxon>Symbiodinium</taxon>
    </lineage>
</organism>
<sequence>MCCCNPEHRRKTKCFKAEGETLLTDDRGQLWEQLPLEEQVTTKFVCSVSDRTYNMQVLSGAAIQESPESMLQEPPGVQAPAVNEVGYTRAQSLEEPLNLQ</sequence>